<evidence type="ECO:0000313" key="4">
    <source>
        <dbReference type="EMBL" id="KAF2218573.1"/>
    </source>
</evidence>
<dbReference type="SUPFAM" id="SSF57701">
    <property type="entry name" value="Zn2/Cys6 DNA-binding domain"/>
    <property type="match status" value="1"/>
</dbReference>
<dbReference type="CDD" id="cd00067">
    <property type="entry name" value="GAL4"/>
    <property type="match status" value="1"/>
</dbReference>
<dbReference type="InterPro" id="IPR053157">
    <property type="entry name" value="Sterol_Uptake_Regulator"/>
</dbReference>
<dbReference type="InterPro" id="IPR036864">
    <property type="entry name" value="Zn2-C6_fun-type_DNA-bd_sf"/>
</dbReference>
<gene>
    <name evidence="4" type="ORF">BDZ85DRAFT_226628</name>
</gene>
<dbReference type="AlphaFoldDB" id="A0A6A6FYV1"/>
<dbReference type="OrthoDB" id="4937900at2759"/>
<dbReference type="EMBL" id="ML992537">
    <property type="protein sequence ID" value="KAF2218573.1"/>
    <property type="molecule type" value="Genomic_DNA"/>
</dbReference>
<organism evidence="4 5">
    <name type="scientific">Elsinoe ampelina</name>
    <dbReference type="NCBI Taxonomy" id="302913"/>
    <lineage>
        <taxon>Eukaryota</taxon>
        <taxon>Fungi</taxon>
        <taxon>Dikarya</taxon>
        <taxon>Ascomycota</taxon>
        <taxon>Pezizomycotina</taxon>
        <taxon>Dothideomycetes</taxon>
        <taxon>Dothideomycetidae</taxon>
        <taxon>Myriangiales</taxon>
        <taxon>Elsinoaceae</taxon>
        <taxon>Elsinoe</taxon>
    </lineage>
</organism>
<feature type="domain" description="Zn(2)-C6 fungal-type" evidence="3">
    <location>
        <begin position="12"/>
        <end position="42"/>
    </location>
</feature>
<dbReference type="InterPro" id="IPR001138">
    <property type="entry name" value="Zn2Cys6_DnaBD"/>
</dbReference>
<keyword evidence="5" id="KW-1185">Reference proteome</keyword>
<accession>A0A6A6FYV1</accession>
<dbReference type="Proteomes" id="UP000799538">
    <property type="component" value="Unassembled WGS sequence"/>
</dbReference>
<dbReference type="PANTHER" id="PTHR47784:SF4">
    <property type="entry name" value="ZN(II)2CYS6 TRANSCRIPTION FACTOR (EUROFUNG)"/>
    <property type="match status" value="1"/>
</dbReference>
<reference evidence="5" key="1">
    <citation type="journal article" date="2020" name="Stud. Mycol.">
        <title>101 Dothideomycetes genomes: A test case for predicting lifestyles and emergence of pathogens.</title>
        <authorList>
            <person name="Haridas S."/>
            <person name="Albert R."/>
            <person name="Binder M."/>
            <person name="Bloem J."/>
            <person name="LaButti K."/>
            <person name="Salamov A."/>
            <person name="Andreopoulos B."/>
            <person name="Baker S."/>
            <person name="Barry K."/>
            <person name="Bills G."/>
            <person name="Bluhm B."/>
            <person name="Cannon C."/>
            <person name="Castanera R."/>
            <person name="Culley D."/>
            <person name="Daum C."/>
            <person name="Ezra D."/>
            <person name="Gonzalez J."/>
            <person name="Henrissat B."/>
            <person name="Kuo A."/>
            <person name="Liang C."/>
            <person name="Lipzen A."/>
            <person name="Lutzoni F."/>
            <person name="Magnuson J."/>
            <person name="Mondo S."/>
            <person name="Nolan M."/>
            <person name="Ohm R."/>
            <person name="Pangilinan J."/>
            <person name="Park H.-J."/>
            <person name="Ramirez L."/>
            <person name="Alfaro M."/>
            <person name="Sun H."/>
            <person name="Tritt A."/>
            <person name="Yoshinaga Y."/>
            <person name="Zwiers L.-H."/>
            <person name="Turgeon B."/>
            <person name="Goodwin S."/>
            <person name="Spatafora J."/>
            <person name="Crous P."/>
            <person name="Grigoriev I."/>
        </authorList>
    </citation>
    <scope>NUCLEOTIDE SEQUENCE [LARGE SCALE GENOMIC DNA]</scope>
    <source>
        <strain evidence="5">CECT 20119</strain>
    </source>
</reference>
<evidence type="ECO:0000256" key="1">
    <source>
        <dbReference type="ARBA" id="ARBA00023242"/>
    </source>
</evidence>
<proteinExistence type="predicted"/>
<dbReference type="PROSITE" id="PS00463">
    <property type="entry name" value="ZN2_CY6_FUNGAL_1"/>
    <property type="match status" value="1"/>
</dbReference>
<evidence type="ECO:0000256" key="2">
    <source>
        <dbReference type="SAM" id="MobiDB-lite"/>
    </source>
</evidence>
<keyword evidence="1" id="KW-0539">Nucleus</keyword>
<feature type="region of interest" description="Disordered" evidence="2">
    <location>
        <begin position="53"/>
        <end position="80"/>
    </location>
</feature>
<evidence type="ECO:0000259" key="3">
    <source>
        <dbReference type="PROSITE" id="PS50048"/>
    </source>
</evidence>
<dbReference type="GO" id="GO:0001228">
    <property type="term" value="F:DNA-binding transcription activator activity, RNA polymerase II-specific"/>
    <property type="evidence" value="ECO:0007669"/>
    <property type="project" value="TreeGrafter"/>
</dbReference>
<dbReference type="SMART" id="SM00066">
    <property type="entry name" value="GAL4"/>
    <property type="match status" value="1"/>
</dbReference>
<dbReference type="GO" id="GO:0008270">
    <property type="term" value="F:zinc ion binding"/>
    <property type="evidence" value="ECO:0007669"/>
    <property type="project" value="InterPro"/>
</dbReference>
<dbReference type="Gene3D" id="4.10.240.10">
    <property type="entry name" value="Zn(2)-C6 fungal-type DNA-binding domain"/>
    <property type="match status" value="1"/>
</dbReference>
<dbReference type="Pfam" id="PF00172">
    <property type="entry name" value="Zn_clus"/>
    <property type="match status" value="1"/>
</dbReference>
<dbReference type="PANTHER" id="PTHR47784">
    <property type="entry name" value="STEROL UPTAKE CONTROL PROTEIN 2"/>
    <property type="match status" value="1"/>
</dbReference>
<evidence type="ECO:0000313" key="5">
    <source>
        <dbReference type="Proteomes" id="UP000799538"/>
    </source>
</evidence>
<sequence>MPRKPHKKSRFGCANCKKRHQKCDESRPTCVNCRTAGTECSYLLPSSISRRSGSAVAQNSRDSSENNTPTSQTTSPAVASGSVAFPDRTASITDLNLAHMELFYRFLQNPELSFGLGLEHPEEGLRLLIKNAFKSRYLMSLILAVTSIRQAIDEPHRHVDLYQQSMELLDSGLRELYKETETITECNIAPIFMASSITGIYMLCDTFIIKHDEPPAIFLDRIINTIKVTRGARAVMDNGAWMLLANSEIRPMLGFDLQEPMKIDEGEEHENFSKLFDLIKLSALPEDERAACDAAVQQLLRSFGSKSNVPHLRRASRFLRGRAWPVTTSPLYVDMLNRRVPEALVILANWSVLLHQISDVWQLGEASSLLMSAVGPALGHEWNSWLEWPREFISRPRMNSAATTPA</sequence>
<dbReference type="PROSITE" id="PS50048">
    <property type="entry name" value="ZN2_CY6_FUNGAL_2"/>
    <property type="match status" value="1"/>
</dbReference>
<protein>
    <recommendedName>
        <fullName evidence="3">Zn(2)-C6 fungal-type domain-containing protein</fullName>
    </recommendedName>
</protein>
<name>A0A6A6FYV1_9PEZI</name>
<feature type="compositionally biased region" description="Polar residues" evidence="2">
    <location>
        <begin position="53"/>
        <end position="77"/>
    </location>
</feature>